<accession>A0A9N9MD24</accession>
<feature type="region of interest" description="Disordered" evidence="1">
    <location>
        <begin position="88"/>
        <end position="131"/>
    </location>
</feature>
<keyword evidence="3" id="KW-1185">Reference proteome</keyword>
<protein>
    <submittedName>
        <fullName evidence="2">Uncharacterized protein</fullName>
    </submittedName>
</protein>
<dbReference type="AlphaFoldDB" id="A0A9N9MD24"/>
<evidence type="ECO:0000256" key="1">
    <source>
        <dbReference type="SAM" id="MobiDB-lite"/>
    </source>
</evidence>
<dbReference type="EMBL" id="OU892287">
    <property type="protein sequence ID" value="CAG9762391.1"/>
    <property type="molecule type" value="Genomic_DNA"/>
</dbReference>
<evidence type="ECO:0000313" key="3">
    <source>
        <dbReference type="Proteomes" id="UP001152799"/>
    </source>
</evidence>
<sequence>MYGYRTLKDFNSARLATFMKTYKIEDNEAILKTKSNSERSALPPYVVSCFAAHSNYNYSPIDYGWQEEDGKYIFKWFDGEQLPDLQDITDDLSKNLTEDADGDEESSDYDDDDDDESSTEESDIQSDSETH</sequence>
<dbReference type="OrthoDB" id="6781714at2759"/>
<feature type="compositionally biased region" description="Acidic residues" evidence="1">
    <location>
        <begin position="98"/>
        <end position="131"/>
    </location>
</feature>
<proteinExistence type="predicted"/>
<gene>
    <name evidence="2" type="ORF">CEUTPL_LOCUS3072</name>
</gene>
<reference evidence="2" key="1">
    <citation type="submission" date="2022-01" db="EMBL/GenBank/DDBJ databases">
        <authorList>
            <person name="King R."/>
        </authorList>
    </citation>
    <scope>NUCLEOTIDE SEQUENCE</scope>
</reference>
<evidence type="ECO:0000313" key="2">
    <source>
        <dbReference type="EMBL" id="CAG9762391.1"/>
    </source>
</evidence>
<name>A0A9N9MD24_9CUCU</name>
<organism evidence="2 3">
    <name type="scientific">Ceutorhynchus assimilis</name>
    <name type="common">cabbage seed weevil</name>
    <dbReference type="NCBI Taxonomy" id="467358"/>
    <lineage>
        <taxon>Eukaryota</taxon>
        <taxon>Metazoa</taxon>
        <taxon>Ecdysozoa</taxon>
        <taxon>Arthropoda</taxon>
        <taxon>Hexapoda</taxon>
        <taxon>Insecta</taxon>
        <taxon>Pterygota</taxon>
        <taxon>Neoptera</taxon>
        <taxon>Endopterygota</taxon>
        <taxon>Coleoptera</taxon>
        <taxon>Polyphaga</taxon>
        <taxon>Cucujiformia</taxon>
        <taxon>Curculionidae</taxon>
        <taxon>Ceutorhynchinae</taxon>
        <taxon>Ceutorhynchus</taxon>
    </lineage>
</organism>
<dbReference type="Proteomes" id="UP001152799">
    <property type="component" value="Chromosome 11"/>
</dbReference>